<evidence type="ECO:0000259" key="1">
    <source>
        <dbReference type="Pfam" id="PF06054"/>
    </source>
</evidence>
<dbReference type="OrthoDB" id="5900014at2"/>
<gene>
    <name evidence="2" type="ORF">EJA03_14165</name>
</gene>
<evidence type="ECO:0000313" key="3">
    <source>
        <dbReference type="Proteomes" id="UP000269041"/>
    </source>
</evidence>
<sequence length="701" mass="81480">MWIDTVEKHSLWELEVEHFERPVLASELIDLMGSDTSDADISQSILKSFIAKSFSENGVYAKCSICKCPVHFIAKNATAEAHFRHIPTRAPSIEKMKVCSFYSDSESFFGKGQIYKGEGQWHFKTKHFLASHLDAIGCKDVRVEKFIFSKDPEIDKRRRPDISFMDVNGNRFVIELTRWWMNPEVVYEREKFFRTEGYNLLWLFSPNCEETNLVTLNLILYGSPASRQTASINALLKVECNAFVLSDEAIERMETHRNVTFEVLYPVPTYDPTLKTMDIVKHSQWVQLEDLNLAPRKRLPFAVNTSVAFKRALDEKRIDDRQALARDILILRKFARAESIFESETGYKEALKQIGSVIIAQDNECVAERLDDYKKRAKKNIEAAYTNFVTRQARKDAAEKIRFVRQTIREHLLGIERIQFEDGVQAHYNRIKNVAREVEQYGDSKIGSFINRALSRVECRLEALKSHRTGLAQAKHDAKQKSLNNHINEREAFIAELKKGFSDIPEDVSVIELKKNRIVRKAVEFGFRDRAAELEHAFDLAIDNAFTTYKQTYYPNLSHGWSSSPSRKYKMELDSAFSLCAENLHKRDPRKKRVESYQRATRKVLSDFQADLISHVERFYQELHDMEQPSLYPWFKKNGEGIKRMRACLAHMELHGYRSDKVVHLKLDIVYELVDQYYRGSDARTIKNIFYDASLRCFGSD</sequence>
<name>A0A3R9FN84_9VIBR</name>
<organism evidence="2 3">
    <name type="scientific">Vibrio pectenicida</name>
    <dbReference type="NCBI Taxonomy" id="62763"/>
    <lineage>
        <taxon>Bacteria</taxon>
        <taxon>Pseudomonadati</taxon>
        <taxon>Pseudomonadota</taxon>
        <taxon>Gammaproteobacteria</taxon>
        <taxon>Vibrionales</taxon>
        <taxon>Vibrionaceae</taxon>
        <taxon>Vibrio</taxon>
    </lineage>
</organism>
<evidence type="ECO:0000313" key="2">
    <source>
        <dbReference type="EMBL" id="RSD30400.1"/>
    </source>
</evidence>
<accession>A0A3R9FN84</accession>
<dbReference type="EMBL" id="RSFA01000069">
    <property type="protein sequence ID" value="RSD30400.1"/>
    <property type="molecule type" value="Genomic_DNA"/>
</dbReference>
<dbReference type="Proteomes" id="UP000269041">
    <property type="component" value="Unassembled WGS sequence"/>
</dbReference>
<comment type="caution">
    <text evidence="2">The sequence shown here is derived from an EMBL/GenBank/DDBJ whole genome shotgun (WGS) entry which is preliminary data.</text>
</comment>
<dbReference type="Pfam" id="PF06054">
    <property type="entry name" value="CoiA_nuc"/>
    <property type="match status" value="1"/>
</dbReference>
<keyword evidence="3" id="KW-1185">Reference proteome</keyword>
<protein>
    <recommendedName>
        <fullName evidence="1">Competence protein CoiA nuclease-like domain-containing protein</fullName>
    </recommendedName>
</protein>
<reference evidence="2 3" key="1">
    <citation type="submission" date="2018-12" db="EMBL/GenBank/DDBJ databases">
        <title>Genomic taxonomy of the Vibrionaceae family.</title>
        <authorList>
            <person name="Gomez-Gil B."/>
            <person name="Enciso-Ibarra K."/>
        </authorList>
    </citation>
    <scope>NUCLEOTIDE SEQUENCE [LARGE SCALE GENOMIC DNA]</scope>
    <source>
        <strain evidence="2 3">CAIM 594</strain>
    </source>
</reference>
<dbReference type="InterPro" id="IPR010330">
    <property type="entry name" value="CoiA_nuc"/>
</dbReference>
<dbReference type="AlphaFoldDB" id="A0A3R9FN84"/>
<dbReference type="RefSeq" id="WP_125322390.1">
    <property type="nucleotide sequence ID" value="NZ_AP024891.1"/>
</dbReference>
<proteinExistence type="predicted"/>
<feature type="domain" description="Competence protein CoiA nuclease-like" evidence="1">
    <location>
        <begin position="118"/>
        <end position="207"/>
    </location>
</feature>